<keyword evidence="1" id="KW-1133">Transmembrane helix</keyword>
<comment type="caution">
    <text evidence="2">The sequence shown here is derived from an EMBL/GenBank/DDBJ whole genome shotgun (WGS) entry which is preliminary data.</text>
</comment>
<dbReference type="RefSeq" id="WP_220207875.1">
    <property type="nucleotide sequence ID" value="NZ_BNJK01000001.1"/>
</dbReference>
<keyword evidence="1" id="KW-0812">Transmembrane</keyword>
<feature type="transmembrane region" description="Helical" evidence="1">
    <location>
        <begin position="167"/>
        <end position="192"/>
    </location>
</feature>
<name>A0A8J3INJ1_9CHLR</name>
<evidence type="ECO:0000313" key="3">
    <source>
        <dbReference type="Proteomes" id="UP000597444"/>
    </source>
</evidence>
<organism evidence="2 3">
    <name type="scientific">Reticulibacter mediterranei</name>
    <dbReference type="NCBI Taxonomy" id="2778369"/>
    <lineage>
        <taxon>Bacteria</taxon>
        <taxon>Bacillati</taxon>
        <taxon>Chloroflexota</taxon>
        <taxon>Ktedonobacteria</taxon>
        <taxon>Ktedonobacterales</taxon>
        <taxon>Reticulibacteraceae</taxon>
        <taxon>Reticulibacter</taxon>
    </lineage>
</organism>
<dbReference type="Proteomes" id="UP000597444">
    <property type="component" value="Unassembled WGS sequence"/>
</dbReference>
<evidence type="ECO:0000256" key="1">
    <source>
        <dbReference type="SAM" id="Phobius"/>
    </source>
</evidence>
<proteinExistence type="predicted"/>
<feature type="transmembrane region" description="Helical" evidence="1">
    <location>
        <begin position="128"/>
        <end position="146"/>
    </location>
</feature>
<feature type="transmembrane region" description="Helical" evidence="1">
    <location>
        <begin position="228"/>
        <end position="246"/>
    </location>
</feature>
<accession>A0A8J3INJ1</accession>
<feature type="transmembrane region" description="Helical" evidence="1">
    <location>
        <begin position="98"/>
        <end position="122"/>
    </location>
</feature>
<reference evidence="2" key="1">
    <citation type="submission" date="2020-10" db="EMBL/GenBank/DDBJ databases">
        <title>Taxonomic study of unclassified bacteria belonging to the class Ktedonobacteria.</title>
        <authorList>
            <person name="Yabe S."/>
            <person name="Wang C.M."/>
            <person name="Zheng Y."/>
            <person name="Sakai Y."/>
            <person name="Cavaletti L."/>
            <person name="Monciardini P."/>
            <person name="Donadio S."/>
        </authorList>
    </citation>
    <scope>NUCLEOTIDE SEQUENCE</scope>
    <source>
        <strain evidence="2">ID150040</strain>
    </source>
</reference>
<dbReference type="AlphaFoldDB" id="A0A8J3INJ1"/>
<feature type="transmembrane region" description="Helical" evidence="1">
    <location>
        <begin position="252"/>
        <end position="274"/>
    </location>
</feature>
<keyword evidence="1" id="KW-0472">Membrane</keyword>
<feature type="transmembrane region" description="Helical" evidence="1">
    <location>
        <begin position="198"/>
        <end position="221"/>
    </location>
</feature>
<protein>
    <submittedName>
        <fullName evidence="2">Uncharacterized protein</fullName>
    </submittedName>
</protein>
<evidence type="ECO:0000313" key="2">
    <source>
        <dbReference type="EMBL" id="GHO97308.1"/>
    </source>
</evidence>
<dbReference type="EMBL" id="BNJK01000001">
    <property type="protein sequence ID" value="GHO97308.1"/>
    <property type="molecule type" value="Genomic_DNA"/>
</dbReference>
<sequence>MLDPQSSWPIARPEQLTDALREQGATPEERADLLPALRRLSEWQAPQPSPSDTRRLLAVLSSVLPAHSPVRQAIREQKLLQRSCIAFLLATARTQVSLFGLGFWLVSALITLIGAGVVLSKAVPDQDVVLRASGPLLAYLGTIIAFRGRGAQVLELELVCLPSPLQLAVARLVIVLGYDVGLGLALNLVLWAGGAEQVLALTLTFLMPLLLVAGLALLLSLRLSIQAAASLAYGIWLAVLAISSTSHLQTLLFAPALSALLGCIGVAGLAIALLRMHTAMHRLLPHS</sequence>
<gene>
    <name evidence="2" type="ORF">KSF_073560</name>
</gene>
<keyword evidence="3" id="KW-1185">Reference proteome</keyword>